<sequence>MHCPAPFREDRLDVLHDLIRARPLATLITVGTDGLMANLVPFSLHEGGEHGILRAHLGRNHGQLDALRNGAEALVVFHGPEAYVTPSWYASKAEHGKVVPTWNFVMVQARGRPRVIEDADWIHAQLAQLTASHEDKREHPWTMADAPDGFVAALLSGLAGIEIPIDAIEGKWKASQNRSPADRAGVAAGLRAEGSCAAMADLVAGK</sequence>
<dbReference type="InterPro" id="IPR007396">
    <property type="entry name" value="TR_PAI2-type"/>
</dbReference>
<dbReference type="PANTHER" id="PTHR35802">
    <property type="entry name" value="PROTEASE SYNTHASE AND SPORULATION PROTEIN PAI 2"/>
    <property type="match status" value="1"/>
</dbReference>
<dbReference type="Gene3D" id="2.30.110.10">
    <property type="entry name" value="Electron Transport, Fmn-binding Protein, Chain A"/>
    <property type="match status" value="1"/>
</dbReference>
<dbReference type="PANTHER" id="PTHR35802:SF1">
    <property type="entry name" value="PROTEASE SYNTHASE AND SPORULATION PROTEIN PAI 2"/>
    <property type="match status" value="1"/>
</dbReference>
<dbReference type="EMBL" id="CP035913">
    <property type="protein sequence ID" value="QBE66025.1"/>
    <property type="molecule type" value="Genomic_DNA"/>
</dbReference>
<evidence type="ECO:0000313" key="2">
    <source>
        <dbReference type="Proteomes" id="UP000290637"/>
    </source>
</evidence>
<organism evidence="1 2">
    <name type="scientific">Pseudoduganella lutea</name>
    <dbReference type="NCBI Taxonomy" id="321985"/>
    <lineage>
        <taxon>Bacteria</taxon>
        <taxon>Pseudomonadati</taxon>
        <taxon>Pseudomonadota</taxon>
        <taxon>Betaproteobacteria</taxon>
        <taxon>Burkholderiales</taxon>
        <taxon>Oxalobacteraceae</taxon>
        <taxon>Telluria group</taxon>
        <taxon>Pseudoduganella</taxon>
    </lineage>
</organism>
<dbReference type="PIRSF" id="PIRSF010372">
    <property type="entry name" value="PaiB"/>
    <property type="match status" value="1"/>
</dbReference>
<name>A0A4P6L400_9BURK</name>
<protein>
    <submittedName>
        <fullName evidence="1">FMN-binding negative transcriptional regulator</fullName>
    </submittedName>
</protein>
<accession>A0A4P6L400</accession>
<proteinExistence type="predicted"/>
<keyword evidence="2" id="KW-1185">Reference proteome</keyword>
<gene>
    <name evidence="1" type="ORF">EWM63_26075</name>
</gene>
<dbReference type="RefSeq" id="WP_130189134.1">
    <property type="nucleotide sequence ID" value="NZ_CP035913.1"/>
</dbReference>
<dbReference type="OrthoDB" id="9794948at2"/>
<dbReference type="Pfam" id="PF04299">
    <property type="entry name" value="FMN_bind_2"/>
    <property type="match status" value="1"/>
</dbReference>
<dbReference type="KEGG" id="plue:EWM63_26075"/>
<reference evidence="1 2" key="1">
    <citation type="submission" date="2019-02" db="EMBL/GenBank/DDBJ databases">
        <title>Draft Genome Sequences of Six Type Strains of the Genus Massilia.</title>
        <authorList>
            <person name="Miess H."/>
            <person name="Frediansyhah A."/>
            <person name="Gross H."/>
        </authorList>
    </citation>
    <scope>NUCLEOTIDE SEQUENCE [LARGE SCALE GENOMIC DNA]</scope>
    <source>
        <strain evidence="1 2">DSM 17473</strain>
    </source>
</reference>
<dbReference type="AlphaFoldDB" id="A0A4P6L400"/>
<dbReference type="Proteomes" id="UP000290637">
    <property type="component" value="Chromosome"/>
</dbReference>
<dbReference type="SUPFAM" id="SSF50475">
    <property type="entry name" value="FMN-binding split barrel"/>
    <property type="match status" value="1"/>
</dbReference>
<dbReference type="InterPro" id="IPR012349">
    <property type="entry name" value="Split_barrel_FMN-bd"/>
</dbReference>
<evidence type="ECO:0000313" key="1">
    <source>
        <dbReference type="EMBL" id="QBE66025.1"/>
    </source>
</evidence>